<name>A0A561UBI2_9ACTN</name>
<dbReference type="Proteomes" id="UP000317940">
    <property type="component" value="Unassembled WGS sequence"/>
</dbReference>
<evidence type="ECO:0000313" key="1">
    <source>
        <dbReference type="EMBL" id="TWF96715.1"/>
    </source>
</evidence>
<dbReference type="Gene3D" id="3.30.460.40">
    <property type="match status" value="1"/>
</dbReference>
<organism evidence="1 2">
    <name type="scientific">Kitasatospora viridis</name>
    <dbReference type="NCBI Taxonomy" id="281105"/>
    <lineage>
        <taxon>Bacteria</taxon>
        <taxon>Bacillati</taxon>
        <taxon>Actinomycetota</taxon>
        <taxon>Actinomycetes</taxon>
        <taxon>Kitasatosporales</taxon>
        <taxon>Streptomycetaceae</taxon>
        <taxon>Kitasatospora</taxon>
    </lineage>
</organism>
<dbReference type="AlphaFoldDB" id="A0A561UBI2"/>
<dbReference type="RefSeq" id="WP_211786117.1">
    <property type="nucleotide sequence ID" value="NZ_BAAAMZ010000004.1"/>
</dbReference>
<accession>A0A561UBI2</accession>
<keyword evidence="2" id="KW-1185">Reference proteome</keyword>
<proteinExistence type="predicted"/>
<dbReference type="Pfam" id="PF10706">
    <property type="entry name" value="Aminoglyc_resit"/>
    <property type="match status" value="1"/>
</dbReference>
<evidence type="ECO:0008006" key="3">
    <source>
        <dbReference type="Google" id="ProtNLM"/>
    </source>
</evidence>
<sequence>MFSEVDVIDVLRKLARAGVTARVDGGWGVDALVGATTRARSGLDLVVLPAELPAALDVRREGGEVTSHQGYGWPTDKLTALRLGPRLVTEVPASRPGRRAFVDVTPVRGGTGFRVDHREYEADQTEGFDYDIGEELVRTASAADEGELLRVLDAWRLSPAGFEYPWNTDDPR</sequence>
<gene>
    <name evidence="1" type="ORF">FHX73_11487</name>
</gene>
<evidence type="ECO:0000313" key="2">
    <source>
        <dbReference type="Proteomes" id="UP000317940"/>
    </source>
</evidence>
<dbReference type="EMBL" id="VIWT01000001">
    <property type="protein sequence ID" value="TWF96715.1"/>
    <property type="molecule type" value="Genomic_DNA"/>
</dbReference>
<dbReference type="InterPro" id="IPR019646">
    <property type="entry name" value="Aminoglyc_AdlTrfase"/>
</dbReference>
<reference evidence="1 2" key="1">
    <citation type="submission" date="2019-06" db="EMBL/GenBank/DDBJ databases">
        <title>Sequencing the genomes of 1000 actinobacteria strains.</title>
        <authorList>
            <person name="Klenk H.-P."/>
        </authorList>
    </citation>
    <scope>NUCLEOTIDE SEQUENCE [LARGE SCALE GENOMIC DNA]</scope>
    <source>
        <strain evidence="1 2">DSM 44826</strain>
    </source>
</reference>
<comment type="caution">
    <text evidence="1">The sequence shown here is derived from an EMBL/GenBank/DDBJ whole genome shotgun (WGS) entry which is preliminary data.</text>
</comment>
<protein>
    <recommendedName>
        <fullName evidence="3">Lincosamide nucleotidyltransferase A/C/D/E</fullName>
    </recommendedName>
</protein>